<dbReference type="Proteomes" id="UP001152622">
    <property type="component" value="Chromosome 8"/>
</dbReference>
<dbReference type="AlphaFoldDB" id="A0A9Q1F4Z5"/>
<name>A0A9Q1F4Z5_SYNKA</name>
<gene>
    <name evidence="1" type="ORF">SKAU_G00227780</name>
</gene>
<evidence type="ECO:0000313" key="1">
    <source>
        <dbReference type="EMBL" id="KAJ8351302.1"/>
    </source>
</evidence>
<protein>
    <submittedName>
        <fullName evidence="1">Uncharacterized protein</fullName>
    </submittedName>
</protein>
<keyword evidence="2" id="KW-1185">Reference proteome</keyword>
<sequence>MKKSRYRWVCCHGANERPVLLLRQNECMQPLFYVMLNCRSLARSCSSVDARTISIHLSMTGPWILFYSPSCQDD</sequence>
<dbReference type="EMBL" id="JAINUF010000008">
    <property type="protein sequence ID" value="KAJ8351302.1"/>
    <property type="molecule type" value="Genomic_DNA"/>
</dbReference>
<accession>A0A9Q1F4Z5</accession>
<organism evidence="1 2">
    <name type="scientific">Synaphobranchus kaupii</name>
    <name type="common">Kaup's arrowtooth eel</name>
    <dbReference type="NCBI Taxonomy" id="118154"/>
    <lineage>
        <taxon>Eukaryota</taxon>
        <taxon>Metazoa</taxon>
        <taxon>Chordata</taxon>
        <taxon>Craniata</taxon>
        <taxon>Vertebrata</taxon>
        <taxon>Euteleostomi</taxon>
        <taxon>Actinopterygii</taxon>
        <taxon>Neopterygii</taxon>
        <taxon>Teleostei</taxon>
        <taxon>Anguilliformes</taxon>
        <taxon>Synaphobranchidae</taxon>
        <taxon>Synaphobranchus</taxon>
    </lineage>
</organism>
<evidence type="ECO:0000313" key="2">
    <source>
        <dbReference type="Proteomes" id="UP001152622"/>
    </source>
</evidence>
<comment type="caution">
    <text evidence="1">The sequence shown here is derived from an EMBL/GenBank/DDBJ whole genome shotgun (WGS) entry which is preliminary data.</text>
</comment>
<reference evidence="1" key="1">
    <citation type="journal article" date="2023" name="Science">
        <title>Genome structures resolve the early diversification of teleost fishes.</title>
        <authorList>
            <person name="Parey E."/>
            <person name="Louis A."/>
            <person name="Montfort J."/>
            <person name="Bouchez O."/>
            <person name="Roques C."/>
            <person name="Iampietro C."/>
            <person name="Lluch J."/>
            <person name="Castinel A."/>
            <person name="Donnadieu C."/>
            <person name="Desvignes T."/>
            <person name="Floi Bucao C."/>
            <person name="Jouanno E."/>
            <person name="Wen M."/>
            <person name="Mejri S."/>
            <person name="Dirks R."/>
            <person name="Jansen H."/>
            <person name="Henkel C."/>
            <person name="Chen W.J."/>
            <person name="Zahm M."/>
            <person name="Cabau C."/>
            <person name="Klopp C."/>
            <person name="Thompson A.W."/>
            <person name="Robinson-Rechavi M."/>
            <person name="Braasch I."/>
            <person name="Lecointre G."/>
            <person name="Bobe J."/>
            <person name="Postlethwait J.H."/>
            <person name="Berthelot C."/>
            <person name="Roest Crollius H."/>
            <person name="Guiguen Y."/>
        </authorList>
    </citation>
    <scope>NUCLEOTIDE SEQUENCE</scope>
    <source>
        <strain evidence="1">WJC10195</strain>
    </source>
</reference>
<proteinExistence type="predicted"/>